<comment type="caution">
    <text evidence="3">The sequence shown here is derived from an EMBL/GenBank/DDBJ whole genome shotgun (WGS) entry which is preliminary data.</text>
</comment>
<evidence type="ECO:0000259" key="2">
    <source>
        <dbReference type="Pfam" id="PF08457"/>
    </source>
</evidence>
<feature type="compositionally biased region" description="Basic and acidic residues" evidence="1">
    <location>
        <begin position="1075"/>
        <end position="1090"/>
    </location>
</feature>
<feature type="compositionally biased region" description="Polar residues" evidence="1">
    <location>
        <begin position="237"/>
        <end position="250"/>
    </location>
</feature>
<dbReference type="InterPro" id="IPR013665">
    <property type="entry name" value="Sfi1_dom"/>
</dbReference>
<dbReference type="STRING" id="39966.A0A369JRM8"/>
<feature type="region of interest" description="Disordered" evidence="1">
    <location>
        <begin position="1"/>
        <end position="36"/>
    </location>
</feature>
<evidence type="ECO:0000313" key="3">
    <source>
        <dbReference type="EMBL" id="RDB21456.1"/>
    </source>
</evidence>
<protein>
    <recommendedName>
        <fullName evidence="2">Sfi1 spindle body domain-containing protein</fullName>
    </recommendedName>
</protein>
<keyword evidence="4" id="KW-1185">Reference proteome</keyword>
<sequence length="1105" mass="130045">MSNFRPTRASPPAKFPNLADRNAPHKPSADISRSSVGSVPELMGLSRDEIDLLDAVIERAGPSATTFLTVFKAYNDVLSERGLDPHEVLYYGKLLKVGTMKGKNWGEKWSAVKSQYNRQHFNGSDRTHLRDAAPKDIPKSASRRVIPRSSSPRRTDDTFTLHSHENESEANSSNAEHDPSVPLRQYHRTTTIPPRHRDHIAPSEASSDTGFGDNPLLSTPTTSRTQHRRPLWEAESTDVSESYVPSTTPPSYRAATHDVQPPKDTTRRFPAFGVQEMSPPAALSSATARKVVAMARERRGSVVNDDEAWKRIRMQRDEAEADQFRKDRLLERCWEVWKQGFQWIIKTNEQIGEARDNLLLRLSLQRWRNMTASRRDLYRRVTNLSDKRRLKVAINIWRAHLKNKQQHEWRNDMRLKMKTIREKRELKLRKDAWAKWRQSYRSHLSEQRYAERLVFRFYDRWKSRLSAVVDTEATADEFFKSAGYRAVERSWNCWRKATELRALERVMSERVELRLMGQSMVTWQKNMHRHDTANHFHRLLVLKTAIRSWKAARDRIQAMEKRATKHVARQDDVLLRAVTRVWKARERGKLLERVKAARLIKDAYAIWLQRRQGLRDTRDLAVAFSSRLDSKLASFALGRWRDVLISHQNSLSFAVQYDSAQLRYKMLWSWRIQLRKKIELVKRGRIADKIFTIRRAWRTWREVLDAKSREKRAEEFKRKRLERILHAWLDRTRKQKRIRLAEQVVKDHMTRRILKDSLSAWTNRVIEIKLREIEVAQRYEAICQTNAFERWKAVCVRHAEDLRLMESYQFVKREEYRNRLFNRWLNLARITRHRRITLKEKEDEMKFSVIASAWDKWRDRFSDERLRPIEYSVIIQTQKNVLFRAFGIWHSKTKSLPAIRFHATNLKSKYFEVWRRSLPMALQAKQAREKEKKSVLSKYLDKWVQTHRTKLALKAVARARYLRLPTVAPRQTRPSAQTTTSPTPPIFPRSVFPRPRTAKSESSSTHQPADDRPDPLNLLRTQSRPEKSPSSRVSVPRTRESSPTRSRVSRMDHVPARDPSPTRSAFGPLSSAGGDEGRSRLWRELREVQRKSQPSSQHSRNREPP</sequence>
<dbReference type="FunCoup" id="A0A369JRM8">
    <property type="interactions" value="3"/>
</dbReference>
<feature type="region of interest" description="Disordered" evidence="1">
    <location>
        <begin position="966"/>
        <end position="1105"/>
    </location>
</feature>
<dbReference type="AlphaFoldDB" id="A0A369JRM8"/>
<evidence type="ECO:0000313" key="4">
    <source>
        <dbReference type="Proteomes" id="UP000076154"/>
    </source>
</evidence>
<evidence type="ECO:0000256" key="1">
    <source>
        <dbReference type="SAM" id="MobiDB-lite"/>
    </source>
</evidence>
<dbReference type="InParanoid" id="A0A369JRM8"/>
<accession>A0A369JRM8</accession>
<dbReference type="EMBL" id="LUEZ02000055">
    <property type="protein sequence ID" value="RDB21456.1"/>
    <property type="molecule type" value="Genomic_DNA"/>
</dbReference>
<dbReference type="OrthoDB" id="1933281at2759"/>
<gene>
    <name evidence="3" type="ORF">Hypma_011541</name>
</gene>
<feature type="domain" description="Sfi1 spindle body" evidence="2">
    <location>
        <begin position="418"/>
        <end position="717"/>
    </location>
</feature>
<feature type="compositionally biased region" description="Basic and acidic residues" evidence="1">
    <location>
        <begin position="153"/>
        <end position="167"/>
    </location>
</feature>
<feature type="region of interest" description="Disordered" evidence="1">
    <location>
        <begin position="121"/>
        <end position="264"/>
    </location>
</feature>
<feature type="compositionally biased region" description="Low complexity" evidence="1">
    <location>
        <begin position="969"/>
        <end position="981"/>
    </location>
</feature>
<dbReference type="Proteomes" id="UP000076154">
    <property type="component" value="Unassembled WGS sequence"/>
</dbReference>
<feature type="compositionally biased region" description="Basic and acidic residues" evidence="1">
    <location>
        <begin position="123"/>
        <end position="138"/>
    </location>
</feature>
<proteinExistence type="predicted"/>
<dbReference type="Pfam" id="PF08457">
    <property type="entry name" value="Sfi1"/>
    <property type="match status" value="1"/>
</dbReference>
<organism evidence="3 4">
    <name type="scientific">Hypsizygus marmoreus</name>
    <name type="common">White beech mushroom</name>
    <name type="synonym">Agaricus marmoreus</name>
    <dbReference type="NCBI Taxonomy" id="39966"/>
    <lineage>
        <taxon>Eukaryota</taxon>
        <taxon>Fungi</taxon>
        <taxon>Dikarya</taxon>
        <taxon>Basidiomycota</taxon>
        <taxon>Agaricomycotina</taxon>
        <taxon>Agaricomycetes</taxon>
        <taxon>Agaricomycetidae</taxon>
        <taxon>Agaricales</taxon>
        <taxon>Tricholomatineae</taxon>
        <taxon>Lyophyllaceae</taxon>
        <taxon>Hypsizygus</taxon>
    </lineage>
</organism>
<reference evidence="3" key="1">
    <citation type="submission" date="2018-04" db="EMBL/GenBank/DDBJ databases">
        <title>Whole genome sequencing of Hypsizygus marmoreus.</title>
        <authorList>
            <person name="Choi I.-G."/>
            <person name="Min B."/>
            <person name="Kim J.-G."/>
            <person name="Kim S."/>
            <person name="Oh Y.-L."/>
            <person name="Kong W.-S."/>
            <person name="Park H."/>
            <person name="Jeong J."/>
            <person name="Song E.-S."/>
        </authorList>
    </citation>
    <scope>NUCLEOTIDE SEQUENCE [LARGE SCALE GENOMIC DNA]</scope>
    <source>
        <strain evidence="3">51987-8</strain>
    </source>
</reference>
<name>A0A369JRM8_HYPMA</name>